<evidence type="ECO:0000256" key="3">
    <source>
        <dbReference type="PROSITE-ProRule" id="PRU00221"/>
    </source>
</evidence>
<dbReference type="InterPro" id="IPR019775">
    <property type="entry name" value="WD40_repeat_CS"/>
</dbReference>
<name>A0AAD6Y2B0_9AGAR</name>
<feature type="repeat" description="WD" evidence="3">
    <location>
        <begin position="16"/>
        <end position="57"/>
    </location>
</feature>
<dbReference type="SUPFAM" id="SSF50978">
    <property type="entry name" value="WD40 repeat-like"/>
    <property type="match status" value="1"/>
</dbReference>
<dbReference type="Pfam" id="PF00400">
    <property type="entry name" value="WD40"/>
    <property type="match status" value="2"/>
</dbReference>
<evidence type="ECO:0000256" key="5">
    <source>
        <dbReference type="SAM" id="Phobius"/>
    </source>
</evidence>
<proteinExistence type="predicted"/>
<dbReference type="InterPro" id="IPR015943">
    <property type="entry name" value="WD40/YVTN_repeat-like_dom_sf"/>
</dbReference>
<dbReference type="Proteomes" id="UP001219525">
    <property type="component" value="Unassembled WGS sequence"/>
</dbReference>
<keyword evidence="1 3" id="KW-0853">WD repeat</keyword>
<dbReference type="EMBL" id="JARJCW010000077">
    <property type="protein sequence ID" value="KAJ7197658.1"/>
    <property type="molecule type" value="Genomic_DNA"/>
</dbReference>
<evidence type="ECO:0000256" key="2">
    <source>
        <dbReference type="ARBA" id="ARBA00022737"/>
    </source>
</evidence>
<dbReference type="PANTHER" id="PTHR19857:SF8">
    <property type="entry name" value="ANGIO-ASSOCIATED MIGRATORY CELL PROTEIN"/>
    <property type="match status" value="1"/>
</dbReference>
<dbReference type="SMART" id="SM00320">
    <property type="entry name" value="WD40"/>
    <property type="match status" value="2"/>
</dbReference>
<keyword evidence="5" id="KW-0472">Membrane</keyword>
<accession>A0AAD6Y2B0</accession>
<dbReference type="PROSITE" id="PS50082">
    <property type="entry name" value="WD_REPEATS_2"/>
    <property type="match status" value="1"/>
</dbReference>
<dbReference type="PANTHER" id="PTHR19857">
    <property type="entry name" value="MITOCHONDRIAL DIVISION PROTEIN 1-RELATED"/>
    <property type="match status" value="1"/>
</dbReference>
<keyword evidence="4" id="KW-0175">Coiled coil</keyword>
<keyword evidence="7" id="KW-1185">Reference proteome</keyword>
<evidence type="ECO:0000256" key="1">
    <source>
        <dbReference type="ARBA" id="ARBA00022574"/>
    </source>
</evidence>
<organism evidence="6 7">
    <name type="scientific">Mycena pura</name>
    <dbReference type="NCBI Taxonomy" id="153505"/>
    <lineage>
        <taxon>Eukaryota</taxon>
        <taxon>Fungi</taxon>
        <taxon>Dikarya</taxon>
        <taxon>Basidiomycota</taxon>
        <taxon>Agaricomycotina</taxon>
        <taxon>Agaricomycetes</taxon>
        <taxon>Agaricomycetidae</taxon>
        <taxon>Agaricales</taxon>
        <taxon>Marasmiineae</taxon>
        <taxon>Mycenaceae</taxon>
        <taxon>Mycena</taxon>
    </lineage>
</organism>
<dbReference type="AlphaFoldDB" id="A0AAD6Y2B0"/>
<dbReference type="Gene3D" id="2.130.10.10">
    <property type="entry name" value="YVTN repeat-like/Quinoprotein amine dehydrogenase"/>
    <property type="match status" value="2"/>
</dbReference>
<dbReference type="InterPro" id="IPR036322">
    <property type="entry name" value="WD40_repeat_dom_sf"/>
</dbReference>
<dbReference type="InterPro" id="IPR001680">
    <property type="entry name" value="WD40_rpt"/>
</dbReference>
<dbReference type="InterPro" id="IPR051179">
    <property type="entry name" value="WD_repeat_multifunction"/>
</dbReference>
<keyword evidence="2" id="KW-0677">Repeat</keyword>
<evidence type="ECO:0000313" key="6">
    <source>
        <dbReference type="EMBL" id="KAJ7197658.1"/>
    </source>
</evidence>
<feature type="coiled-coil region" evidence="4">
    <location>
        <begin position="301"/>
        <end position="346"/>
    </location>
</feature>
<keyword evidence="5" id="KW-0812">Transmembrane</keyword>
<protein>
    <submittedName>
        <fullName evidence="6">WD40-repeat-containing domain protein</fullName>
    </submittedName>
</protein>
<evidence type="ECO:0000256" key="4">
    <source>
        <dbReference type="SAM" id="Coils"/>
    </source>
</evidence>
<feature type="transmembrane region" description="Helical" evidence="5">
    <location>
        <begin position="364"/>
        <end position="385"/>
    </location>
</feature>
<dbReference type="PROSITE" id="PS00678">
    <property type="entry name" value="WD_REPEATS_1"/>
    <property type="match status" value="1"/>
</dbReference>
<reference evidence="6" key="1">
    <citation type="submission" date="2023-03" db="EMBL/GenBank/DDBJ databases">
        <title>Massive genome expansion in bonnet fungi (Mycena s.s.) driven by repeated elements and novel gene families across ecological guilds.</title>
        <authorList>
            <consortium name="Lawrence Berkeley National Laboratory"/>
            <person name="Harder C.B."/>
            <person name="Miyauchi S."/>
            <person name="Viragh M."/>
            <person name="Kuo A."/>
            <person name="Thoen E."/>
            <person name="Andreopoulos B."/>
            <person name="Lu D."/>
            <person name="Skrede I."/>
            <person name="Drula E."/>
            <person name="Henrissat B."/>
            <person name="Morin E."/>
            <person name="Kohler A."/>
            <person name="Barry K."/>
            <person name="LaButti K."/>
            <person name="Morin E."/>
            <person name="Salamov A."/>
            <person name="Lipzen A."/>
            <person name="Mereny Z."/>
            <person name="Hegedus B."/>
            <person name="Baldrian P."/>
            <person name="Stursova M."/>
            <person name="Weitz H."/>
            <person name="Taylor A."/>
            <person name="Grigoriev I.V."/>
            <person name="Nagy L.G."/>
            <person name="Martin F."/>
            <person name="Kauserud H."/>
        </authorList>
    </citation>
    <scope>NUCLEOTIDE SEQUENCE</scope>
    <source>
        <strain evidence="6">9144</strain>
    </source>
</reference>
<keyword evidence="5" id="KW-1133">Transmembrane helix</keyword>
<gene>
    <name evidence="6" type="ORF">GGX14DRAFT_402576</name>
</gene>
<evidence type="ECO:0000313" key="7">
    <source>
        <dbReference type="Proteomes" id="UP001219525"/>
    </source>
</evidence>
<sequence>MSNPPYTLKMTLVPKQRAKAGALNCLLFFDKGAMLASGGDDQYLRTWDVRSGNCHQELTDSRWGQITNLSLLESESSTDTPVLFVGTGRGFVSVYPWTKRNKQFMRHSGTSIHPFDANDAVETQVLDPLNSRFAVGSFRGSVKAYAVEDRKNLLLMYKVDIGGELPRHLIFLNENNDELRIHTLRGLTLRVDASTGVLKTPGPTLLSGIGSVAFSPDRRTKVVHNLTKDKFDIYHPSESPTPTTLTVSANSGKVKGVIFAESGNILVCGGDDGFMHVFDLSQGIEAPRQRHSGRVDCSTVVALATERKQSADKELELARQLENDRARKVAEEREVAERQAETEKTAKMDRDEQVARLSALVKRLYFLGIGVALFVLSLIVLFVLWRRRGGREAPESPAQ</sequence>
<comment type="caution">
    <text evidence="6">The sequence shown here is derived from an EMBL/GenBank/DDBJ whole genome shotgun (WGS) entry which is preliminary data.</text>
</comment>